<dbReference type="EMBL" id="CP008941">
    <property type="protein sequence ID" value="AIK95553.1"/>
    <property type="molecule type" value="Genomic_DNA"/>
</dbReference>
<feature type="chain" id="PRO_5001717300" description="L,D-TPase catalytic domain-containing protein" evidence="8">
    <location>
        <begin position="23"/>
        <end position="170"/>
    </location>
</feature>
<dbReference type="KEGG" id="paca:ID47_00405"/>
<dbReference type="PROSITE" id="PS52029">
    <property type="entry name" value="LD_TPASE"/>
    <property type="match status" value="1"/>
</dbReference>
<sequence length="170" mass="19089">MNKLLLKRLVILFSLLGFPVYSEETTLKPGSVDRIVVEKSKRRLHLYCGDNVVKTYKVALGKNPIGHKEKEGDSRTPEGAYKISGKNPASQFHKSLRISYPNQQDILRAHQKYVKPGGDIMIHGLGKEFAMIGKMHSVYDWTLGCIAVSNQEMDEIYQLTKVGASIEIKA</sequence>
<feature type="active site" description="Proton donor/acceptor" evidence="7">
    <location>
        <position position="123"/>
    </location>
</feature>
<dbReference type="GO" id="GO:0016740">
    <property type="term" value="F:transferase activity"/>
    <property type="evidence" value="ECO:0007669"/>
    <property type="project" value="UniProtKB-KW"/>
</dbReference>
<name>A0A077AV85_9PROT</name>
<dbReference type="Pfam" id="PF03734">
    <property type="entry name" value="YkuD"/>
    <property type="match status" value="1"/>
</dbReference>
<dbReference type="UniPathway" id="UPA00219"/>
<dbReference type="Gene3D" id="2.40.440.10">
    <property type="entry name" value="L,D-transpeptidase catalytic domain-like"/>
    <property type="match status" value="1"/>
</dbReference>
<dbReference type="InterPro" id="IPR005490">
    <property type="entry name" value="LD_TPept_cat_dom"/>
</dbReference>
<dbReference type="InterPro" id="IPR038063">
    <property type="entry name" value="Transpep_catalytic_dom"/>
</dbReference>
<dbReference type="eggNOG" id="COG3034">
    <property type="taxonomic scope" value="Bacteria"/>
</dbReference>
<evidence type="ECO:0000313" key="10">
    <source>
        <dbReference type="EMBL" id="AIK95553.1"/>
    </source>
</evidence>
<accession>A0A077AV85</accession>
<evidence type="ECO:0000256" key="5">
    <source>
        <dbReference type="ARBA" id="ARBA00022984"/>
    </source>
</evidence>
<keyword evidence="8" id="KW-0732">Signal</keyword>
<dbReference type="OrthoDB" id="9809748at2"/>
<evidence type="ECO:0000313" key="11">
    <source>
        <dbReference type="Proteomes" id="UP000028926"/>
    </source>
</evidence>
<dbReference type="Proteomes" id="UP000028926">
    <property type="component" value="Chromosome"/>
</dbReference>
<gene>
    <name evidence="10" type="ORF">ID47_00405</name>
</gene>
<evidence type="ECO:0000256" key="1">
    <source>
        <dbReference type="ARBA" id="ARBA00004752"/>
    </source>
</evidence>
<keyword evidence="5 7" id="KW-0573">Peptidoglycan synthesis</keyword>
<dbReference type="SUPFAM" id="SSF141523">
    <property type="entry name" value="L,D-transpeptidase catalytic domain-like"/>
    <property type="match status" value="1"/>
</dbReference>
<evidence type="ECO:0000256" key="4">
    <source>
        <dbReference type="ARBA" id="ARBA00022960"/>
    </source>
</evidence>
<proteinExistence type="inferred from homology"/>
<dbReference type="GO" id="GO:0009252">
    <property type="term" value="P:peptidoglycan biosynthetic process"/>
    <property type="evidence" value="ECO:0007669"/>
    <property type="project" value="UniProtKB-UniPathway"/>
</dbReference>
<keyword evidence="4 7" id="KW-0133">Cell shape</keyword>
<protein>
    <recommendedName>
        <fullName evidence="9">L,D-TPase catalytic domain-containing protein</fullName>
    </recommendedName>
</protein>
<keyword evidence="6 7" id="KW-0961">Cell wall biogenesis/degradation</keyword>
<organism evidence="10 11">
    <name type="scientific">Candidatus Odyssella acanthamoebae</name>
    <dbReference type="NCBI Taxonomy" id="91604"/>
    <lineage>
        <taxon>Bacteria</taxon>
        <taxon>Pseudomonadati</taxon>
        <taxon>Pseudomonadota</taxon>
        <taxon>Alphaproteobacteria</taxon>
        <taxon>Holosporales</taxon>
        <taxon>Candidatus Paracaedibacteraceae</taxon>
        <taxon>Candidatus Odyssella</taxon>
    </lineage>
</organism>
<evidence type="ECO:0000256" key="2">
    <source>
        <dbReference type="ARBA" id="ARBA00005992"/>
    </source>
</evidence>
<reference evidence="10 11" key="1">
    <citation type="submission" date="2014-07" db="EMBL/GenBank/DDBJ databases">
        <title>Comparative genomic insights into amoeba endosymbionts belonging to the families of Holosporaceae and Candidatus Midichloriaceae within Rickettsiales.</title>
        <authorList>
            <person name="Wang Z."/>
            <person name="Wu M."/>
        </authorList>
    </citation>
    <scope>NUCLEOTIDE SEQUENCE [LARGE SCALE GENOMIC DNA]</scope>
    <source>
        <strain evidence="10">PRA3</strain>
    </source>
</reference>
<evidence type="ECO:0000256" key="7">
    <source>
        <dbReference type="PROSITE-ProRule" id="PRU01373"/>
    </source>
</evidence>
<evidence type="ECO:0000256" key="8">
    <source>
        <dbReference type="SAM" id="SignalP"/>
    </source>
</evidence>
<comment type="pathway">
    <text evidence="1 7">Cell wall biogenesis; peptidoglycan biosynthesis.</text>
</comment>
<dbReference type="AlphaFoldDB" id="A0A077AV85"/>
<dbReference type="GO" id="GO:0071555">
    <property type="term" value="P:cell wall organization"/>
    <property type="evidence" value="ECO:0007669"/>
    <property type="project" value="UniProtKB-UniRule"/>
</dbReference>
<keyword evidence="3" id="KW-0808">Transferase</keyword>
<feature type="domain" description="L,D-TPase catalytic" evidence="9">
    <location>
        <begin position="33"/>
        <end position="169"/>
    </location>
</feature>
<dbReference type="CDD" id="cd16913">
    <property type="entry name" value="YkuD_like"/>
    <property type="match status" value="1"/>
</dbReference>
<evidence type="ECO:0000259" key="9">
    <source>
        <dbReference type="PROSITE" id="PS52029"/>
    </source>
</evidence>
<feature type="active site" description="Nucleophile" evidence="7">
    <location>
        <position position="145"/>
    </location>
</feature>
<dbReference type="PANTHER" id="PTHR36699">
    <property type="entry name" value="LD-TRANSPEPTIDASE"/>
    <property type="match status" value="1"/>
</dbReference>
<dbReference type="GO" id="GO:0008360">
    <property type="term" value="P:regulation of cell shape"/>
    <property type="evidence" value="ECO:0007669"/>
    <property type="project" value="UniProtKB-UniRule"/>
</dbReference>
<dbReference type="HOGENOM" id="CLU_102842_0_1_5"/>
<comment type="similarity">
    <text evidence="2">Belongs to the YkuD family.</text>
</comment>
<dbReference type="RefSeq" id="WP_038462723.1">
    <property type="nucleotide sequence ID" value="NZ_CP008941.1"/>
</dbReference>
<keyword evidence="11" id="KW-1185">Reference proteome</keyword>
<evidence type="ECO:0000256" key="3">
    <source>
        <dbReference type="ARBA" id="ARBA00022679"/>
    </source>
</evidence>
<feature type="signal peptide" evidence="8">
    <location>
        <begin position="1"/>
        <end position="22"/>
    </location>
</feature>
<dbReference type="PANTHER" id="PTHR36699:SF1">
    <property type="entry name" value="L,D-TRANSPEPTIDASE YAFK-RELATED"/>
    <property type="match status" value="1"/>
</dbReference>
<evidence type="ECO:0000256" key="6">
    <source>
        <dbReference type="ARBA" id="ARBA00023316"/>
    </source>
</evidence>
<dbReference type="GO" id="GO:0004180">
    <property type="term" value="F:carboxypeptidase activity"/>
    <property type="evidence" value="ECO:0007669"/>
    <property type="project" value="UniProtKB-ARBA"/>
</dbReference>